<organism evidence="2 3">
    <name type="scientific">Caulobacter vibrioides</name>
    <name type="common">Caulobacter crescentus</name>
    <dbReference type="NCBI Taxonomy" id="155892"/>
    <lineage>
        <taxon>Bacteria</taxon>
        <taxon>Pseudomonadati</taxon>
        <taxon>Pseudomonadota</taxon>
        <taxon>Alphaproteobacteria</taxon>
        <taxon>Caulobacterales</taxon>
        <taxon>Caulobacteraceae</taxon>
        <taxon>Caulobacter</taxon>
    </lineage>
</organism>
<dbReference type="Pfam" id="PF04168">
    <property type="entry name" value="Alpha-E"/>
    <property type="match status" value="1"/>
</dbReference>
<dbReference type="RefSeq" id="WP_096051081.1">
    <property type="nucleotide sequence ID" value="NZ_CP023315.3"/>
</dbReference>
<dbReference type="PANTHER" id="PTHR34595:SF7">
    <property type="entry name" value="SLL1039 PROTEIN"/>
    <property type="match status" value="1"/>
</dbReference>
<dbReference type="EMBL" id="CP023315">
    <property type="protein sequence ID" value="ATC31627.1"/>
    <property type="molecule type" value="Genomic_DNA"/>
</dbReference>
<proteinExistence type="predicted"/>
<dbReference type="InterPro" id="IPR007296">
    <property type="entry name" value="DUF403"/>
</dbReference>
<evidence type="ECO:0000313" key="2">
    <source>
        <dbReference type="EMBL" id="ATC31627.1"/>
    </source>
</evidence>
<dbReference type="Proteomes" id="UP000217311">
    <property type="component" value="Chromosome"/>
</dbReference>
<evidence type="ECO:0000313" key="3">
    <source>
        <dbReference type="Proteomes" id="UP000217311"/>
    </source>
</evidence>
<feature type="domain" description="DUF403" evidence="1">
    <location>
        <begin position="2"/>
        <end position="304"/>
    </location>
</feature>
<gene>
    <name evidence="2" type="ORF">CA606_04240</name>
</gene>
<accession>A0A290MTE8</accession>
<dbReference type="PANTHER" id="PTHR34595">
    <property type="entry name" value="BLR5612 PROTEIN"/>
    <property type="match status" value="1"/>
</dbReference>
<reference evidence="3" key="1">
    <citation type="submission" date="2017-09" db="EMBL/GenBank/DDBJ databases">
        <title>Genome evolution observed in wild isolates of Caulobacter crescentus.</title>
        <authorList>
            <person name="Ely B."/>
            <person name="Wilson K."/>
            <person name="Scott D."/>
        </authorList>
    </citation>
    <scope>NUCLEOTIDE SEQUENCE [LARGE SCALE GENOMIC DNA]</scope>
    <source>
        <strain evidence="3">CB13b1a</strain>
    </source>
</reference>
<sequence length="315" mass="34932">MMLARVADSLYWLGRYIERAEHLSRLSTVMLNATLDQTDAGAQAVWIALAAVGEPGDGAGVGSFEAAQALVLDRSDPNSVVSSLARARENARQVRDQITTETWERLNLLYLKVTDPDATKDFAAGSDIFLHDVIADLHLFKGAADTTMSHGESWRFMMLGIYMERAQLVSRLLEVCFAESPTHGRLGDHVALVSVLRMACALEPYLRVYTAEIEPRHILEFLVFDEDFPRSIRFATAQIEQHLSAMVRSVSTNERAGPERLAGRLKARLQFADVDELEAVGAGPLLTTVVNECARIHEAIYETFVAYPLETRLPA</sequence>
<evidence type="ECO:0000259" key="1">
    <source>
        <dbReference type="Pfam" id="PF04168"/>
    </source>
</evidence>
<protein>
    <recommendedName>
        <fullName evidence="1">DUF403 domain-containing protein</fullName>
    </recommendedName>
</protein>
<dbReference type="AlphaFoldDB" id="A0A290MTE8"/>
<dbReference type="InterPro" id="IPR051680">
    <property type="entry name" value="ATP-dep_Glu-Cys_Ligase-2"/>
</dbReference>
<name>A0A290MTE8_CAUVI</name>